<name>A0AAN6UTM6_9PEZI</name>
<feature type="region of interest" description="Disordered" evidence="1">
    <location>
        <begin position="225"/>
        <end position="352"/>
    </location>
</feature>
<evidence type="ECO:0000256" key="1">
    <source>
        <dbReference type="SAM" id="MobiDB-lite"/>
    </source>
</evidence>
<sequence>MNITKKFDRAFQWAGEKMGGEVKTSMSDDFKMLETEMALRFDGMERLQRSMNQYIKWMGRHLEPTEDKDKALPVGYLGRTMVSHGEEYQRDSEFGNCLITVGRANERVSAIQESFVSDATSSWLESLERSLAMMKEYQTSRKKLENRRLAYDASISKLHKTKKDDFRLEEELRAAKAKYEESSEDVLRRMQDIQDAEADSVQDLEQFLDAELNYHEQCAEELRRVRQNWPGTPSSGGRGGGYGGMERRPTARGRSGTAHSHTERLSRTNTYNSIAESDEHESSAPPVRMPARPSPPRAGFSMPAPQSYQADGPVRPPISKKHSFQGGASFERGRQSGTTTPIPPPNHSIPNVSALRGQLRPVHRIVTTHPARNDDIFADRDDDTASDTGSPDCHWGSRSTTSSVATSVGSLSRTSSNTAVSSGCGSLGSRKAPPPPPPNRAKKPPPPVPARRDFHY</sequence>
<feature type="compositionally biased region" description="Pro residues" evidence="1">
    <location>
        <begin position="432"/>
        <end position="449"/>
    </location>
</feature>
<protein>
    <submittedName>
        <fullName evidence="3">BAR-domain-containing protein</fullName>
    </submittedName>
</protein>
<feature type="compositionally biased region" description="Low complexity" evidence="1">
    <location>
        <begin position="396"/>
        <end position="413"/>
    </location>
</feature>
<evidence type="ECO:0000313" key="3">
    <source>
        <dbReference type="EMBL" id="KAK4138420.1"/>
    </source>
</evidence>
<dbReference type="EMBL" id="MU853401">
    <property type="protein sequence ID" value="KAK4138420.1"/>
    <property type="molecule type" value="Genomic_DNA"/>
</dbReference>
<dbReference type="CDD" id="cd07593">
    <property type="entry name" value="BAR_MUG137_fungi"/>
    <property type="match status" value="1"/>
</dbReference>
<comment type="caution">
    <text evidence="3">The sequence shown here is derived from an EMBL/GenBank/DDBJ whole genome shotgun (WGS) entry which is preliminary data.</text>
</comment>
<feature type="compositionally biased region" description="Polar residues" evidence="1">
    <location>
        <begin position="414"/>
        <end position="424"/>
    </location>
</feature>
<feature type="domain" description="BAR" evidence="2">
    <location>
        <begin position="15"/>
        <end position="238"/>
    </location>
</feature>
<feature type="compositionally biased region" description="Gly residues" evidence="1">
    <location>
        <begin position="234"/>
        <end position="244"/>
    </location>
</feature>
<evidence type="ECO:0000313" key="4">
    <source>
        <dbReference type="Proteomes" id="UP001304895"/>
    </source>
</evidence>
<reference evidence="3" key="1">
    <citation type="journal article" date="2023" name="Mol. Phylogenet. Evol.">
        <title>Genome-scale phylogeny and comparative genomics of the fungal order Sordariales.</title>
        <authorList>
            <person name="Hensen N."/>
            <person name="Bonometti L."/>
            <person name="Westerberg I."/>
            <person name="Brannstrom I.O."/>
            <person name="Guillou S."/>
            <person name="Cros-Aarteil S."/>
            <person name="Calhoun S."/>
            <person name="Haridas S."/>
            <person name="Kuo A."/>
            <person name="Mondo S."/>
            <person name="Pangilinan J."/>
            <person name="Riley R."/>
            <person name="LaButti K."/>
            <person name="Andreopoulos B."/>
            <person name="Lipzen A."/>
            <person name="Chen C."/>
            <person name="Yan M."/>
            <person name="Daum C."/>
            <person name="Ng V."/>
            <person name="Clum A."/>
            <person name="Steindorff A."/>
            <person name="Ohm R.A."/>
            <person name="Martin F."/>
            <person name="Silar P."/>
            <person name="Natvig D.O."/>
            <person name="Lalanne C."/>
            <person name="Gautier V."/>
            <person name="Ament-Velasquez S.L."/>
            <person name="Kruys A."/>
            <person name="Hutchinson M.I."/>
            <person name="Powell A.J."/>
            <person name="Barry K."/>
            <person name="Miller A.N."/>
            <person name="Grigoriev I.V."/>
            <person name="Debuchy R."/>
            <person name="Gladieux P."/>
            <person name="Hiltunen Thoren M."/>
            <person name="Johannesson H."/>
        </authorList>
    </citation>
    <scope>NUCLEOTIDE SEQUENCE</scope>
    <source>
        <strain evidence="3">CBS 123565</strain>
    </source>
</reference>
<keyword evidence="4" id="KW-1185">Reference proteome</keyword>
<dbReference type="AlphaFoldDB" id="A0AAN6UTM6"/>
<dbReference type="SMART" id="SM00721">
    <property type="entry name" value="BAR"/>
    <property type="match status" value="1"/>
</dbReference>
<proteinExistence type="predicted"/>
<dbReference type="Pfam" id="PF03114">
    <property type="entry name" value="BAR"/>
    <property type="match status" value="1"/>
</dbReference>
<dbReference type="InterPro" id="IPR004148">
    <property type="entry name" value="BAR_dom"/>
</dbReference>
<evidence type="ECO:0000259" key="2">
    <source>
        <dbReference type="PROSITE" id="PS51021"/>
    </source>
</evidence>
<dbReference type="Gene3D" id="1.20.1270.60">
    <property type="entry name" value="Arfaptin homology (AH) domain/BAR domain"/>
    <property type="match status" value="1"/>
</dbReference>
<dbReference type="InterPro" id="IPR027267">
    <property type="entry name" value="AH/BAR_dom_sf"/>
</dbReference>
<reference evidence="3" key="2">
    <citation type="submission" date="2023-05" db="EMBL/GenBank/DDBJ databases">
        <authorList>
            <consortium name="Lawrence Berkeley National Laboratory"/>
            <person name="Steindorff A."/>
            <person name="Hensen N."/>
            <person name="Bonometti L."/>
            <person name="Westerberg I."/>
            <person name="Brannstrom I.O."/>
            <person name="Guillou S."/>
            <person name="Cros-Aarteil S."/>
            <person name="Calhoun S."/>
            <person name="Haridas S."/>
            <person name="Kuo A."/>
            <person name="Mondo S."/>
            <person name="Pangilinan J."/>
            <person name="Riley R."/>
            <person name="Labutti K."/>
            <person name="Andreopoulos B."/>
            <person name="Lipzen A."/>
            <person name="Chen C."/>
            <person name="Yanf M."/>
            <person name="Daum C."/>
            <person name="Ng V."/>
            <person name="Clum A."/>
            <person name="Ohm R."/>
            <person name="Martin F."/>
            <person name="Silar P."/>
            <person name="Natvig D."/>
            <person name="Lalanne C."/>
            <person name="Gautier V."/>
            <person name="Ament-Velasquez S.L."/>
            <person name="Kruys A."/>
            <person name="Hutchinson M.I."/>
            <person name="Powell A.J."/>
            <person name="Barry K."/>
            <person name="Miller A.N."/>
            <person name="Grigoriev I.V."/>
            <person name="Debuchy R."/>
            <person name="Gladieux P."/>
            <person name="Thoren M.H."/>
            <person name="Johannesson H."/>
        </authorList>
    </citation>
    <scope>NUCLEOTIDE SEQUENCE</scope>
    <source>
        <strain evidence="3">CBS 123565</strain>
    </source>
</reference>
<gene>
    <name evidence="3" type="ORF">BT67DRAFT_437746</name>
</gene>
<feature type="region of interest" description="Disordered" evidence="1">
    <location>
        <begin position="366"/>
        <end position="456"/>
    </location>
</feature>
<accession>A0AAN6UTM6</accession>
<dbReference type="PROSITE" id="PS51021">
    <property type="entry name" value="BAR"/>
    <property type="match status" value="1"/>
</dbReference>
<dbReference type="Proteomes" id="UP001304895">
    <property type="component" value="Unassembled WGS sequence"/>
</dbReference>
<organism evidence="3 4">
    <name type="scientific">Trichocladium antarcticum</name>
    <dbReference type="NCBI Taxonomy" id="1450529"/>
    <lineage>
        <taxon>Eukaryota</taxon>
        <taxon>Fungi</taxon>
        <taxon>Dikarya</taxon>
        <taxon>Ascomycota</taxon>
        <taxon>Pezizomycotina</taxon>
        <taxon>Sordariomycetes</taxon>
        <taxon>Sordariomycetidae</taxon>
        <taxon>Sordariales</taxon>
        <taxon>Chaetomiaceae</taxon>
        <taxon>Trichocladium</taxon>
    </lineage>
</organism>
<dbReference type="SUPFAM" id="SSF103657">
    <property type="entry name" value="BAR/IMD domain-like"/>
    <property type="match status" value="1"/>
</dbReference>
<dbReference type="GO" id="GO:0005737">
    <property type="term" value="C:cytoplasm"/>
    <property type="evidence" value="ECO:0007669"/>
    <property type="project" value="InterPro"/>
</dbReference>